<sequence length="172" mass="18717">MESPALSLTEWVVLGLVAEGPAHGFALSRLTTATGPIGAIWHVPRPLVYRALARLADLGLAEPSGREPGQGGPQRNPLAITPAGRAAVDGWLMRPVGHIREIRTELLVKLALLDRAGVSPHPLLDAQAERLQPIVANLRDRRDQARGFDHTVASWRYENATAALRLMEIARR</sequence>
<dbReference type="RefSeq" id="WP_262845494.1">
    <property type="nucleotide sequence ID" value="NZ_JANZYP010000039.1"/>
</dbReference>
<dbReference type="InterPro" id="IPR036388">
    <property type="entry name" value="WH-like_DNA-bd_sf"/>
</dbReference>
<feature type="domain" description="Transcription regulator PadR N-terminal" evidence="1">
    <location>
        <begin position="13"/>
        <end position="87"/>
    </location>
</feature>
<evidence type="ECO:0000313" key="2">
    <source>
        <dbReference type="EMBL" id="MFC4591682.1"/>
    </source>
</evidence>
<accession>A0ABV9ESU4</accession>
<keyword evidence="3" id="KW-1185">Reference proteome</keyword>
<evidence type="ECO:0000313" key="3">
    <source>
        <dbReference type="Proteomes" id="UP001595891"/>
    </source>
</evidence>
<protein>
    <submittedName>
        <fullName evidence="2">PadR family transcriptional regulator</fullName>
    </submittedName>
</protein>
<comment type="caution">
    <text evidence="2">The sequence shown here is derived from an EMBL/GenBank/DDBJ whole genome shotgun (WGS) entry which is preliminary data.</text>
</comment>
<dbReference type="SUPFAM" id="SSF46785">
    <property type="entry name" value="Winged helix' DNA-binding domain"/>
    <property type="match status" value="1"/>
</dbReference>
<dbReference type="Gene3D" id="1.10.10.10">
    <property type="entry name" value="Winged helix-like DNA-binding domain superfamily/Winged helix DNA-binding domain"/>
    <property type="match status" value="1"/>
</dbReference>
<dbReference type="InterPro" id="IPR036390">
    <property type="entry name" value="WH_DNA-bd_sf"/>
</dbReference>
<name>A0ABV9ESU4_9ACTN</name>
<evidence type="ECO:0000259" key="1">
    <source>
        <dbReference type="Pfam" id="PF03551"/>
    </source>
</evidence>
<dbReference type="EMBL" id="JBHSFN010000036">
    <property type="protein sequence ID" value="MFC4591682.1"/>
    <property type="molecule type" value="Genomic_DNA"/>
</dbReference>
<gene>
    <name evidence="2" type="ORF">ACFO8L_36710</name>
</gene>
<proteinExistence type="predicted"/>
<dbReference type="Proteomes" id="UP001595891">
    <property type="component" value="Unassembled WGS sequence"/>
</dbReference>
<dbReference type="Pfam" id="PF03551">
    <property type="entry name" value="PadR"/>
    <property type="match status" value="1"/>
</dbReference>
<organism evidence="2 3">
    <name type="scientific">Sphaerisporangium corydalis</name>
    <dbReference type="NCBI Taxonomy" id="1441875"/>
    <lineage>
        <taxon>Bacteria</taxon>
        <taxon>Bacillati</taxon>
        <taxon>Actinomycetota</taxon>
        <taxon>Actinomycetes</taxon>
        <taxon>Streptosporangiales</taxon>
        <taxon>Streptosporangiaceae</taxon>
        <taxon>Sphaerisporangium</taxon>
    </lineage>
</organism>
<dbReference type="InterPro" id="IPR005149">
    <property type="entry name" value="Tscrpt_reg_PadR_N"/>
</dbReference>
<reference evidence="3" key="1">
    <citation type="journal article" date="2019" name="Int. J. Syst. Evol. Microbiol.">
        <title>The Global Catalogue of Microorganisms (GCM) 10K type strain sequencing project: providing services to taxonomists for standard genome sequencing and annotation.</title>
        <authorList>
            <consortium name="The Broad Institute Genomics Platform"/>
            <consortium name="The Broad Institute Genome Sequencing Center for Infectious Disease"/>
            <person name="Wu L."/>
            <person name="Ma J."/>
        </authorList>
    </citation>
    <scope>NUCLEOTIDE SEQUENCE [LARGE SCALE GENOMIC DNA]</scope>
    <source>
        <strain evidence="3">CCUG 49560</strain>
    </source>
</reference>